<dbReference type="Proteomes" id="UP001566132">
    <property type="component" value="Unassembled WGS sequence"/>
</dbReference>
<evidence type="ECO:0000313" key="4">
    <source>
        <dbReference type="Proteomes" id="UP001566132"/>
    </source>
</evidence>
<evidence type="ECO:0000256" key="1">
    <source>
        <dbReference type="SAM" id="SignalP"/>
    </source>
</evidence>
<accession>A0ABD1E5L3</accession>
<protein>
    <recommendedName>
        <fullName evidence="2">PA domain-containing protein</fullName>
    </recommendedName>
</protein>
<dbReference type="SUPFAM" id="SSF52025">
    <property type="entry name" value="PA domain"/>
    <property type="match status" value="1"/>
</dbReference>
<name>A0ABD1E5L3_HYPHA</name>
<dbReference type="Gene3D" id="3.50.30.30">
    <property type="match status" value="1"/>
</dbReference>
<dbReference type="InterPro" id="IPR003137">
    <property type="entry name" value="PA_domain"/>
</dbReference>
<evidence type="ECO:0000259" key="2">
    <source>
        <dbReference type="Pfam" id="PF02225"/>
    </source>
</evidence>
<sequence>MCLTCISAKTDHRPVIVVLLVLYFVEISLSEPTPEDSVSNSFNFNLGSDDSADISAYLNVTYKSDFGWKSDVADVGRYGGGFIGSAHGLLVHVTSKHQPGDHSGCVYPFESSRSDGKLPPPGTPWVALIQRGHCNFDVKVDNAFKSKASAALVYNDRTSGTLEKMKLTYDDKRNITAVFTYKWKGEQLAKLLENDSNVYIQITISERKTSKSGDINRRIRLMEEIRNDTKSAVKVSENKKNCKKLQVFYHWLNRKIKSLNANN</sequence>
<proteinExistence type="predicted"/>
<feature type="chain" id="PRO_5044853254" description="PA domain-containing protein" evidence="1">
    <location>
        <begin position="31"/>
        <end position="263"/>
    </location>
</feature>
<dbReference type="Pfam" id="PF02225">
    <property type="entry name" value="PA"/>
    <property type="match status" value="1"/>
</dbReference>
<dbReference type="AlphaFoldDB" id="A0ABD1E5L3"/>
<gene>
    <name evidence="3" type="ORF">ABEB36_013826</name>
</gene>
<evidence type="ECO:0000313" key="3">
    <source>
        <dbReference type="EMBL" id="KAL1489899.1"/>
    </source>
</evidence>
<feature type="domain" description="PA" evidence="2">
    <location>
        <begin position="101"/>
        <end position="188"/>
    </location>
</feature>
<dbReference type="EMBL" id="JBDJPC010000011">
    <property type="protein sequence ID" value="KAL1489899.1"/>
    <property type="molecule type" value="Genomic_DNA"/>
</dbReference>
<dbReference type="InterPro" id="IPR046450">
    <property type="entry name" value="PA_dom_sf"/>
</dbReference>
<organism evidence="3 4">
    <name type="scientific">Hypothenemus hampei</name>
    <name type="common">Coffee berry borer</name>
    <dbReference type="NCBI Taxonomy" id="57062"/>
    <lineage>
        <taxon>Eukaryota</taxon>
        <taxon>Metazoa</taxon>
        <taxon>Ecdysozoa</taxon>
        <taxon>Arthropoda</taxon>
        <taxon>Hexapoda</taxon>
        <taxon>Insecta</taxon>
        <taxon>Pterygota</taxon>
        <taxon>Neoptera</taxon>
        <taxon>Endopterygota</taxon>
        <taxon>Coleoptera</taxon>
        <taxon>Polyphaga</taxon>
        <taxon>Cucujiformia</taxon>
        <taxon>Curculionidae</taxon>
        <taxon>Scolytinae</taxon>
        <taxon>Hypothenemus</taxon>
    </lineage>
</organism>
<comment type="caution">
    <text evidence="3">The sequence shown here is derived from an EMBL/GenBank/DDBJ whole genome shotgun (WGS) entry which is preliminary data.</text>
</comment>
<reference evidence="3 4" key="1">
    <citation type="submission" date="2024-05" db="EMBL/GenBank/DDBJ databases">
        <title>Genetic variation in Jamaican populations of the coffee berry borer (Hypothenemus hampei).</title>
        <authorList>
            <person name="Errbii M."/>
            <person name="Myrie A."/>
        </authorList>
    </citation>
    <scope>NUCLEOTIDE SEQUENCE [LARGE SCALE GENOMIC DNA]</scope>
    <source>
        <strain evidence="3">JA-Hopewell-2020-01-JO</strain>
        <tissue evidence="3">Whole body</tissue>
    </source>
</reference>
<feature type="signal peptide" evidence="1">
    <location>
        <begin position="1"/>
        <end position="30"/>
    </location>
</feature>
<keyword evidence="1" id="KW-0732">Signal</keyword>
<keyword evidence="4" id="KW-1185">Reference proteome</keyword>